<reference evidence="4 5" key="1">
    <citation type="submission" date="2022-11" db="EMBL/GenBank/DDBJ databases">
        <title>Anaerobic phenanthrene biodegradation by a DNRA strain PheN6.</title>
        <authorList>
            <person name="Zhang Z."/>
        </authorList>
    </citation>
    <scope>NUCLEOTIDE SEQUENCE [LARGE SCALE GENOMIC DNA]</scope>
    <source>
        <strain evidence="4 5">PheN6</strain>
    </source>
</reference>
<evidence type="ECO:0000256" key="1">
    <source>
        <dbReference type="ARBA" id="ARBA00008898"/>
    </source>
</evidence>
<name>A0ABT5GM10_9MICO</name>
<dbReference type="PROSITE" id="PS51078">
    <property type="entry name" value="ICLR_ED"/>
    <property type="match status" value="1"/>
</dbReference>
<dbReference type="SUPFAM" id="SSF50475">
    <property type="entry name" value="FMN-binding split barrel"/>
    <property type="match status" value="1"/>
</dbReference>
<keyword evidence="2" id="KW-0560">Oxidoreductase</keyword>
<dbReference type="InterPro" id="IPR012349">
    <property type="entry name" value="Split_barrel_FMN-bd"/>
</dbReference>
<dbReference type="RefSeq" id="WP_272463789.1">
    <property type="nucleotide sequence ID" value="NZ_JAPFQL010000120.1"/>
</dbReference>
<proteinExistence type="inferred from homology"/>
<dbReference type="Proteomes" id="UP001150259">
    <property type="component" value="Unassembled WGS sequence"/>
</dbReference>
<evidence type="ECO:0000313" key="5">
    <source>
        <dbReference type="Proteomes" id="UP001150259"/>
    </source>
</evidence>
<comment type="caution">
    <text evidence="4">The sequence shown here is derived from an EMBL/GenBank/DDBJ whole genome shotgun (WGS) entry which is preliminary data.</text>
</comment>
<gene>
    <name evidence="4" type="ORF">OO014_18435</name>
</gene>
<protein>
    <submittedName>
        <fullName evidence="4">Flavin reductase</fullName>
    </submittedName>
</protein>
<evidence type="ECO:0000256" key="2">
    <source>
        <dbReference type="ARBA" id="ARBA00023002"/>
    </source>
</evidence>
<evidence type="ECO:0000259" key="3">
    <source>
        <dbReference type="PROSITE" id="PS51078"/>
    </source>
</evidence>
<organism evidence="4 5">
    <name type="scientific">Intrasporangium calvum</name>
    <dbReference type="NCBI Taxonomy" id="53358"/>
    <lineage>
        <taxon>Bacteria</taxon>
        <taxon>Bacillati</taxon>
        <taxon>Actinomycetota</taxon>
        <taxon>Actinomycetes</taxon>
        <taxon>Micrococcales</taxon>
        <taxon>Intrasporangiaceae</taxon>
        <taxon>Intrasporangium</taxon>
    </lineage>
</organism>
<dbReference type="SMART" id="SM00903">
    <property type="entry name" value="Flavin_Reduct"/>
    <property type="match status" value="1"/>
</dbReference>
<dbReference type="PANTHER" id="PTHR30466">
    <property type="entry name" value="FLAVIN REDUCTASE"/>
    <property type="match status" value="1"/>
</dbReference>
<dbReference type="PANTHER" id="PTHR30466:SF11">
    <property type="entry name" value="FLAVIN-DEPENDENT MONOOXYGENASE, REDUCTASE SUBUNIT HSAB"/>
    <property type="match status" value="1"/>
</dbReference>
<evidence type="ECO:0000313" key="4">
    <source>
        <dbReference type="EMBL" id="MDC5699231.1"/>
    </source>
</evidence>
<dbReference type="InterPro" id="IPR050268">
    <property type="entry name" value="NADH-dep_flavin_reductase"/>
</dbReference>
<sequence length="417" mass="44747">MSELTSTPALPAIDPAQYREVMGHYPTGVTVVTGTSPNGDPIGMVVGTFTAVSLDPPLVAFMPTTTSGTYGLMRDSAAYCINVLAHDQVDLCRLMAVPRPGKFDGVAWSPSEHGAPVLHDAVAHIHCKPYDVVTAGDHYIVLCEVQAMAVNRPATPLLFFQGGYGGFNTRGMTAKGDAGLIEAVRLAEVARPQAQRVAKVLGCETAVLVAANDHELTVAVTAYGGSAEVLEPLGVRVPLMPPLGEAYVAWTDDETVAAWLGRASSQESEVVDKYRRRLEAVRSRGFALSRQREDDYPRYSDLKDAMREYAAGDLTPARERAVRNVIAASSPFFETIDIEDGETYDLGAIVVPVLGPDGRVALCLRASQLPQGASGSLVRDWVDAIKQAAEDVKEKLDDGNRGAYTSYLQAMPGDFMM</sequence>
<dbReference type="Gene3D" id="3.30.450.40">
    <property type="match status" value="1"/>
</dbReference>
<dbReference type="Pfam" id="PF01613">
    <property type="entry name" value="Flavin_Reduct"/>
    <property type="match status" value="1"/>
</dbReference>
<keyword evidence="5" id="KW-1185">Reference proteome</keyword>
<comment type="similarity">
    <text evidence="1">Belongs to the non-flavoprotein flavin reductase family.</text>
</comment>
<dbReference type="EMBL" id="JAPFQL010000120">
    <property type="protein sequence ID" value="MDC5699231.1"/>
    <property type="molecule type" value="Genomic_DNA"/>
</dbReference>
<dbReference type="InterPro" id="IPR029016">
    <property type="entry name" value="GAF-like_dom_sf"/>
</dbReference>
<accession>A0ABT5GM10</accession>
<feature type="domain" description="IclR-ED" evidence="3">
    <location>
        <begin position="172"/>
        <end position="398"/>
    </location>
</feature>
<dbReference type="Gene3D" id="2.30.110.10">
    <property type="entry name" value="Electron Transport, Fmn-binding Protein, Chain A"/>
    <property type="match status" value="1"/>
</dbReference>
<dbReference type="InterPro" id="IPR014757">
    <property type="entry name" value="Tscrpt_reg_IclR_C"/>
</dbReference>
<dbReference type="SUPFAM" id="SSF55781">
    <property type="entry name" value="GAF domain-like"/>
    <property type="match status" value="1"/>
</dbReference>
<dbReference type="InterPro" id="IPR002563">
    <property type="entry name" value="Flavin_Rdtase-like_dom"/>
</dbReference>